<keyword evidence="8" id="KW-0255">Endonuclease</keyword>
<dbReference type="GO" id="GO:0032259">
    <property type="term" value="P:methylation"/>
    <property type="evidence" value="ECO:0007669"/>
    <property type="project" value="UniProtKB-KW"/>
</dbReference>
<dbReference type="Gene3D" id="3.40.50.150">
    <property type="entry name" value="Vaccinia Virus protein VP39"/>
    <property type="match status" value="2"/>
</dbReference>
<evidence type="ECO:0000256" key="6">
    <source>
        <dbReference type="SAM" id="MobiDB-lite"/>
    </source>
</evidence>
<dbReference type="PANTHER" id="PTHR33841:SF1">
    <property type="entry name" value="DNA METHYLTRANSFERASE A"/>
    <property type="match status" value="1"/>
</dbReference>
<dbReference type="SUPFAM" id="SSF53335">
    <property type="entry name" value="S-adenosyl-L-methionine-dependent methyltransferases"/>
    <property type="match status" value="1"/>
</dbReference>
<comment type="catalytic activity">
    <reaction evidence="5">
        <text>a 2'-deoxyadenosine in DNA + S-adenosyl-L-methionine = an N(6)-methyl-2'-deoxyadenosine in DNA + S-adenosyl-L-homocysteine + H(+)</text>
        <dbReference type="Rhea" id="RHEA:15197"/>
        <dbReference type="Rhea" id="RHEA-COMP:12418"/>
        <dbReference type="Rhea" id="RHEA-COMP:12419"/>
        <dbReference type="ChEBI" id="CHEBI:15378"/>
        <dbReference type="ChEBI" id="CHEBI:57856"/>
        <dbReference type="ChEBI" id="CHEBI:59789"/>
        <dbReference type="ChEBI" id="CHEBI:90615"/>
        <dbReference type="ChEBI" id="CHEBI:90616"/>
        <dbReference type="EC" id="2.1.1.72"/>
    </reaction>
</comment>
<dbReference type="GO" id="GO:0009007">
    <property type="term" value="F:site-specific DNA-methyltransferase (adenine-specific) activity"/>
    <property type="evidence" value="ECO:0007669"/>
    <property type="project" value="UniProtKB-EC"/>
</dbReference>
<dbReference type="InterPro" id="IPR029063">
    <property type="entry name" value="SAM-dependent_MTases_sf"/>
</dbReference>
<dbReference type="Proteomes" id="UP000070659">
    <property type="component" value="Unassembled WGS sequence"/>
</dbReference>
<keyword evidence="2" id="KW-0489">Methyltransferase</keyword>
<keyword evidence="3" id="KW-0808">Transferase</keyword>
<dbReference type="PATRIC" id="fig|1469144.8.peg.384"/>
<evidence type="ECO:0000256" key="4">
    <source>
        <dbReference type="ARBA" id="ARBA00022691"/>
    </source>
</evidence>
<dbReference type="PANTHER" id="PTHR33841">
    <property type="entry name" value="DNA METHYLTRANSFERASE YEEA-RELATED"/>
    <property type="match status" value="1"/>
</dbReference>
<dbReference type="PRINTS" id="PR00507">
    <property type="entry name" value="N12N6MTFRASE"/>
</dbReference>
<evidence type="ECO:0000313" key="8">
    <source>
        <dbReference type="EMBL" id="KWW97649.1"/>
    </source>
</evidence>
<dbReference type="InterPro" id="IPR050953">
    <property type="entry name" value="N4_N6_ade-DNA_methylase"/>
</dbReference>
<proteinExistence type="predicted"/>
<gene>
    <name evidence="8" type="ORF">TH66_19055</name>
</gene>
<name>A0A132MIQ7_9ACTN</name>
<organism evidence="8 9">
    <name type="scientific">Carbonactinospora thermoautotrophica</name>
    <dbReference type="NCBI Taxonomy" id="1469144"/>
    <lineage>
        <taxon>Bacteria</taxon>
        <taxon>Bacillati</taxon>
        <taxon>Actinomycetota</taxon>
        <taxon>Actinomycetes</taxon>
        <taxon>Kitasatosporales</taxon>
        <taxon>Carbonactinosporaceae</taxon>
        <taxon>Carbonactinospora</taxon>
    </lineage>
</organism>
<keyword evidence="8" id="KW-0378">Hydrolase</keyword>
<dbReference type="EC" id="2.1.1.72" evidence="1"/>
<feature type="domain" description="Type II methyltransferase M.TaqI-like" evidence="7">
    <location>
        <begin position="555"/>
        <end position="797"/>
    </location>
</feature>
<evidence type="ECO:0000313" key="9">
    <source>
        <dbReference type="Proteomes" id="UP000070659"/>
    </source>
</evidence>
<accession>A0A132MIQ7</accession>
<evidence type="ECO:0000259" key="7">
    <source>
        <dbReference type="Pfam" id="PF07669"/>
    </source>
</evidence>
<evidence type="ECO:0000256" key="5">
    <source>
        <dbReference type="ARBA" id="ARBA00047942"/>
    </source>
</evidence>
<evidence type="ECO:0000256" key="3">
    <source>
        <dbReference type="ARBA" id="ARBA00022679"/>
    </source>
</evidence>
<dbReference type="RefSeq" id="WP_067071323.1">
    <property type="nucleotide sequence ID" value="NZ_JYIJ01000019.1"/>
</dbReference>
<keyword evidence="8" id="KW-0540">Nuclease</keyword>
<dbReference type="GO" id="GO:0004519">
    <property type="term" value="F:endonuclease activity"/>
    <property type="evidence" value="ECO:0007669"/>
    <property type="project" value="UniProtKB-KW"/>
</dbReference>
<evidence type="ECO:0000256" key="2">
    <source>
        <dbReference type="ARBA" id="ARBA00022603"/>
    </source>
</evidence>
<dbReference type="InterPro" id="IPR011639">
    <property type="entry name" value="MethylTrfase_TaqI-like_dom"/>
</dbReference>
<dbReference type="EMBL" id="JYIJ01000019">
    <property type="protein sequence ID" value="KWW97649.1"/>
    <property type="molecule type" value="Genomic_DNA"/>
</dbReference>
<keyword evidence="4" id="KW-0949">S-adenosyl-L-methionine</keyword>
<feature type="region of interest" description="Disordered" evidence="6">
    <location>
        <begin position="1317"/>
        <end position="1337"/>
    </location>
</feature>
<protein>
    <recommendedName>
        <fullName evidence="1">site-specific DNA-methyltransferase (adenine-specific)</fullName>
        <ecNumber evidence="1">2.1.1.72</ecNumber>
    </recommendedName>
</protein>
<sequence>MTAATATPRAGFTAVRVVGGLLPADLLARISAGDPALPGNTPADYHLAAGERLGDAASRAWAYLLGAYRAFRDQLAKLPETDRATSLTRERWLQLLFRELGYGRLATTRGITAGDRSYPVSHLWESVPIHLLGWRIDLDRRTPGTAGAAGAAPQSMLQECLNRSDDHLWGVLSNGRLLRVLRDSTSLVGSAYVEFDLEAIFDGELYSDFVLLYALLHQSRLENRPVGEDGTPSPAGCWLERWRGFAVEQGTRALDALRDGVTRALEELGTGFLQHPANAGLRDRLASGEVSRDDYHRALLRLVYRLLFLFVAEDRDALLDPAADPAARERYERYFSTARLRRIAARRHGDAKGDLWQGLLRVLDGLGAEGGEPRLGLPGLGGLFDDGPLDRLLHEHQLPNSALLAAVRALSTVRDRDSQRPRPVDYRNLGSEELGSVYESLLELIPRIDPAARTFRLEQLAGNERKTSGSYYTPASLIECLLDSALDPVLDEAVKDANPERALLEVTVCDPACGSGHFLVAAARRIAKRLAMVRTGEVEPPPEAVRSALREVVAHCVYGVDVNPLAAELAKVSLWLEALEPGKPLAFLDAQIKVGNALLGVTPKLLRDGVPDEAFKALEGDDKKIVASLRKQNTKERSGQGSFFAADVVRVDNHALAEAARGIVDAPVRSLTDVHVQARRLRELESSPELRRAKRVADAWCAAFVWRKAPDAPPAITTDTLCALDADEPEVPESVLAELDRLAEEYRFFHWHLEFPQVFTVDGDDEAVDANPDTGWRGGFRVVLGNPPWEHIELKEQEFFAGRAPDIAEAAGAKRKRLIAALAEDPEREPVYRSYAAEKRRIDGIRHFVTSSGIYPLTARGRVKTDPLFAEIGRALLHPRGRFGMILPTGIATDATTQYFFKDLVETRSLVRLYDFENAKPIFHGVHRSYRFCALTLTGRSCSVPEVGFAFFLHDLVELGERERRFTLTPEEIKILNPNTGTCPVFISRRDAEITLGVYRRVPVLLRAGTPDGNPWGVSFMQGLFNMTSDSHLFRTRDELEAEGWTLHGNVFVKGEERMLPLYEAKMLHHYDHRWATYEPDGSTRNFTSGEKDNPYTVVIPRYWVAEKEVDVQLVKRKWGQSYFLGFRNVCRSTDERTIIIGFMPRCPVGHSMPLISASNPCALQAILSSFVVDYILRQKLGGVNLTFNYFEQIPVIDVKLIARPSHWCSSEALGNWITARVLELTYTAWDMAPFADDLGDDGPPFRWDEERRFLLRAELDAAFFHLYGVNRDDVAYIMDTFPIVRRKDEEKFGEYRTKRLILEIYDAMAKAIETGEPYRTVLDPPPGQGPRHADRA</sequence>
<dbReference type="GO" id="GO:0006304">
    <property type="term" value="P:DNA modification"/>
    <property type="evidence" value="ECO:0007669"/>
    <property type="project" value="InterPro"/>
</dbReference>
<reference evidence="8 9" key="1">
    <citation type="submission" date="2015-02" db="EMBL/GenBank/DDBJ databases">
        <title>Physiological reanalysis, assessment of diazotrophy, and genome sequences of multiple isolates of Streptomyces thermoautotrophicus.</title>
        <authorList>
            <person name="MacKellar D.C."/>
            <person name="Lieber L."/>
            <person name="Norman J."/>
            <person name="Bolger A."/>
            <person name="Tobin C."/>
            <person name="Murray J.W."/>
            <person name="Prell J."/>
        </authorList>
    </citation>
    <scope>NUCLEOTIDE SEQUENCE [LARGE SCALE GENOMIC DNA]</scope>
    <source>
        <strain evidence="8 9">UBT1</strain>
    </source>
</reference>
<comment type="caution">
    <text evidence="8">The sequence shown here is derived from an EMBL/GenBank/DDBJ whole genome shotgun (WGS) entry which is preliminary data.</text>
</comment>
<dbReference type="Pfam" id="PF07669">
    <property type="entry name" value="Eco57I"/>
    <property type="match status" value="1"/>
</dbReference>
<evidence type="ECO:0000256" key="1">
    <source>
        <dbReference type="ARBA" id="ARBA00011900"/>
    </source>
</evidence>